<dbReference type="InterPro" id="IPR001054">
    <property type="entry name" value="A/G_cyclase"/>
</dbReference>
<dbReference type="InterPro" id="IPR050401">
    <property type="entry name" value="Cyclic_nucleotide_synthase"/>
</dbReference>
<keyword evidence="2 8" id="KW-0812">Transmembrane</keyword>
<reference evidence="11" key="1">
    <citation type="submission" date="2017-01" db="EMBL/GenBank/DDBJ databases">
        <title>Comparative genomics of anhydrobiosis in the tardigrade Hypsibius dujardini.</title>
        <authorList>
            <person name="Yoshida Y."/>
            <person name="Koutsovoulos G."/>
            <person name="Laetsch D."/>
            <person name="Stevens L."/>
            <person name="Kumar S."/>
            <person name="Horikawa D."/>
            <person name="Ishino K."/>
            <person name="Komine S."/>
            <person name="Tomita M."/>
            <person name="Blaxter M."/>
            <person name="Arakawa K."/>
        </authorList>
    </citation>
    <scope>NUCLEOTIDE SEQUENCE [LARGE SCALE GENOMIC DNA]</scope>
    <source>
        <strain evidence="11">Z151</strain>
    </source>
</reference>
<dbReference type="Gene3D" id="3.30.70.1230">
    <property type="entry name" value="Nucleotide cyclase"/>
    <property type="match status" value="1"/>
</dbReference>
<evidence type="ECO:0000256" key="1">
    <source>
        <dbReference type="ARBA" id="ARBA00004370"/>
    </source>
</evidence>
<evidence type="ECO:0000256" key="6">
    <source>
        <dbReference type="ARBA" id="ARBA00023180"/>
    </source>
</evidence>
<dbReference type="PANTHER" id="PTHR11920">
    <property type="entry name" value="GUANYLYL CYCLASE"/>
    <property type="match status" value="1"/>
</dbReference>
<protein>
    <submittedName>
        <fullName evidence="10">Guanylate cyclase 32E</fullName>
    </submittedName>
</protein>
<dbReference type="GO" id="GO:0005886">
    <property type="term" value="C:plasma membrane"/>
    <property type="evidence" value="ECO:0007669"/>
    <property type="project" value="TreeGrafter"/>
</dbReference>
<feature type="domain" description="Guanylate cyclase" evidence="9">
    <location>
        <begin position="777"/>
        <end position="907"/>
    </location>
</feature>
<dbReference type="Pfam" id="PF00211">
    <property type="entry name" value="Guanylate_cyc"/>
    <property type="match status" value="1"/>
</dbReference>
<dbReference type="GO" id="GO:0004016">
    <property type="term" value="F:adenylate cyclase activity"/>
    <property type="evidence" value="ECO:0007669"/>
    <property type="project" value="TreeGrafter"/>
</dbReference>
<keyword evidence="7" id="KW-0456">Lyase</keyword>
<evidence type="ECO:0000256" key="8">
    <source>
        <dbReference type="SAM" id="Phobius"/>
    </source>
</evidence>
<proteinExistence type="predicted"/>
<keyword evidence="5 8" id="KW-0472">Membrane</keyword>
<dbReference type="CDD" id="cd07302">
    <property type="entry name" value="CHD"/>
    <property type="match status" value="1"/>
</dbReference>
<gene>
    <name evidence="10" type="ORF">BV898_06892</name>
</gene>
<dbReference type="SUPFAM" id="SSF53822">
    <property type="entry name" value="Periplasmic binding protein-like I"/>
    <property type="match status" value="1"/>
</dbReference>
<dbReference type="GO" id="GO:0000166">
    <property type="term" value="F:nucleotide binding"/>
    <property type="evidence" value="ECO:0007669"/>
    <property type="project" value="UniProtKB-KW"/>
</dbReference>
<dbReference type="PROSITE" id="PS50125">
    <property type="entry name" value="GUANYLATE_CYCLASE_2"/>
    <property type="match status" value="1"/>
</dbReference>
<dbReference type="FunFam" id="3.30.70.1230:FF:000030">
    <property type="entry name" value="Si:ch211-215j19.12"/>
    <property type="match status" value="1"/>
</dbReference>
<name>A0A1W0WV07_HYPEX</name>
<feature type="transmembrane region" description="Helical" evidence="8">
    <location>
        <begin position="456"/>
        <end position="482"/>
    </location>
</feature>
<accession>A0A1W0WV07</accession>
<dbReference type="SUPFAM" id="SSF55073">
    <property type="entry name" value="Nucleotide cyclase"/>
    <property type="match status" value="1"/>
</dbReference>
<dbReference type="EMBL" id="MTYJ01000043">
    <property type="protein sequence ID" value="OQV19036.1"/>
    <property type="molecule type" value="Genomic_DNA"/>
</dbReference>
<dbReference type="GO" id="GO:0001653">
    <property type="term" value="F:peptide receptor activity"/>
    <property type="evidence" value="ECO:0007669"/>
    <property type="project" value="TreeGrafter"/>
</dbReference>
<dbReference type="Proteomes" id="UP000192578">
    <property type="component" value="Unassembled WGS sequence"/>
</dbReference>
<dbReference type="SMART" id="SM00044">
    <property type="entry name" value="CYCc"/>
    <property type="match status" value="1"/>
</dbReference>
<dbReference type="GO" id="GO:0035556">
    <property type="term" value="P:intracellular signal transduction"/>
    <property type="evidence" value="ECO:0007669"/>
    <property type="project" value="InterPro"/>
</dbReference>
<dbReference type="AlphaFoldDB" id="A0A1W0WV07"/>
<evidence type="ECO:0000313" key="10">
    <source>
        <dbReference type="EMBL" id="OQV19036.1"/>
    </source>
</evidence>
<dbReference type="Gene3D" id="3.40.50.2300">
    <property type="match status" value="1"/>
</dbReference>
<dbReference type="PANTHER" id="PTHR11920:SF501">
    <property type="entry name" value="GUANYLATE CYCLASE 32E"/>
    <property type="match status" value="1"/>
</dbReference>
<dbReference type="GO" id="GO:0007168">
    <property type="term" value="P:receptor guanylyl cyclase signaling pathway"/>
    <property type="evidence" value="ECO:0007669"/>
    <property type="project" value="TreeGrafter"/>
</dbReference>
<dbReference type="InterPro" id="IPR001828">
    <property type="entry name" value="ANF_lig-bd_rcpt"/>
</dbReference>
<evidence type="ECO:0000256" key="4">
    <source>
        <dbReference type="ARBA" id="ARBA00022989"/>
    </source>
</evidence>
<dbReference type="Pfam" id="PF01094">
    <property type="entry name" value="ANF_receptor"/>
    <property type="match status" value="1"/>
</dbReference>
<dbReference type="InterPro" id="IPR028082">
    <property type="entry name" value="Peripla_BP_I"/>
</dbReference>
<evidence type="ECO:0000256" key="7">
    <source>
        <dbReference type="ARBA" id="ARBA00023239"/>
    </source>
</evidence>
<comment type="caution">
    <text evidence="10">The sequence shown here is derived from an EMBL/GenBank/DDBJ whole genome shotgun (WGS) entry which is preliminary data.</text>
</comment>
<sequence length="961" mass="108931">MILWFNCFFPNSDASTNVMILSVHVGANPLYGYYAAAPVYRVAVRHIRQRWPTSLSNLTHTAIYMPGYDLCPDGGDHTAEFFAGYYYEHWRRLTAPETYLVLASPECTNQALVLADFARDLDLPLFISVAGSTQLTNRKRYPTTSPQAALSGNDVLQSLEALLNRFSWRTLSLICDPMTQAPGLANFFYARCGDLQKFFIKKGYTWYNKEFNSATERNFSDYLSATKDRSRIYILLTLPQFIRQLMIEASKLDMSSGDFAFIAIQPTQRPGIGPVSWRGNGTHEDDKMAVDAFKSLLVITGVVPVWSQIASLTSEISETARIEYNYTYPHDAQESDVQIGIYESTMMFAQVFDENYPEVINMTKKRFIEKCSNRSFSFAGRNYASDADGGKVLPVVVQRFNRRTELMETAMLFDTVRRKFYDEVPELWYWVGRNSSPPDVPKCGFRNDHCDGPTGAGLLIGILITVFTVLLIVCGIALHFVVERRKELRRLWWLVERSTLQSTADERTAGIKVSVVYSMLGRKYRLLRTQQPLYMLTLETPEPLTVSSFHNNKKLLHVLLNLRYLNHPCLATFKGISPGHRDIALESAILHVLGSFGGDGVPTPQSVEMPRNLSSLVCIIDARFTAKIAESGYARIFEYLNLSKFKRCNEEDQSEMVEMIWKPPEVLAAGTRKAPRPQHDDLLGSCFGPAEFRPTARRLRSLLQRVKKRSNDVIGHILMRIERHATDLEFVVAERTQALSVEMAKADSLLQEMLPREIVLLLRNRQPVPSEQFESVTIMFSDLPVFANIANMCEPLAIIEFLNETYSLIDEVLPEFDVYKVETINDSYVVVSGLPHSNGAQHVFEICRLAVTLLKTAKRIEDPTDSNRKVLLRIGIHTGTCVAGVIGRRMPRYCLFGDSMNTASRMESHGEAGRIHISVATKERVVKSPNFVIESRGFREIKGKGQMETFWMSEARHFSTS</sequence>
<comment type="subcellular location">
    <subcellularLocation>
        <location evidence="1">Membrane</location>
    </subcellularLocation>
</comment>
<evidence type="ECO:0000256" key="2">
    <source>
        <dbReference type="ARBA" id="ARBA00022692"/>
    </source>
</evidence>
<organism evidence="10 11">
    <name type="scientific">Hypsibius exemplaris</name>
    <name type="common">Freshwater tardigrade</name>
    <dbReference type="NCBI Taxonomy" id="2072580"/>
    <lineage>
        <taxon>Eukaryota</taxon>
        <taxon>Metazoa</taxon>
        <taxon>Ecdysozoa</taxon>
        <taxon>Tardigrada</taxon>
        <taxon>Eutardigrada</taxon>
        <taxon>Parachela</taxon>
        <taxon>Hypsibioidea</taxon>
        <taxon>Hypsibiidae</taxon>
        <taxon>Hypsibius</taxon>
    </lineage>
</organism>
<dbReference type="OrthoDB" id="1890790at2759"/>
<keyword evidence="3" id="KW-0547">Nucleotide-binding</keyword>
<keyword evidence="4 8" id="KW-1133">Transmembrane helix</keyword>
<evidence type="ECO:0000313" key="11">
    <source>
        <dbReference type="Proteomes" id="UP000192578"/>
    </source>
</evidence>
<dbReference type="GO" id="GO:0004383">
    <property type="term" value="F:guanylate cyclase activity"/>
    <property type="evidence" value="ECO:0007669"/>
    <property type="project" value="TreeGrafter"/>
</dbReference>
<evidence type="ECO:0000259" key="9">
    <source>
        <dbReference type="PROSITE" id="PS50125"/>
    </source>
</evidence>
<evidence type="ECO:0000256" key="3">
    <source>
        <dbReference type="ARBA" id="ARBA00022741"/>
    </source>
</evidence>
<dbReference type="InterPro" id="IPR029787">
    <property type="entry name" value="Nucleotide_cyclase"/>
</dbReference>
<keyword evidence="6" id="KW-0325">Glycoprotein</keyword>
<evidence type="ECO:0000256" key="5">
    <source>
        <dbReference type="ARBA" id="ARBA00023136"/>
    </source>
</evidence>
<keyword evidence="11" id="KW-1185">Reference proteome</keyword>